<dbReference type="AlphaFoldDB" id="A0A4Q7M5G7"/>
<evidence type="ECO:0000256" key="2">
    <source>
        <dbReference type="SAM" id="SignalP"/>
    </source>
</evidence>
<dbReference type="Gene3D" id="2.60.40.10">
    <property type="entry name" value="Immunoglobulins"/>
    <property type="match status" value="1"/>
</dbReference>
<dbReference type="Pfam" id="PF16555">
    <property type="entry name" value="GramPos_pilinD1"/>
    <property type="match status" value="1"/>
</dbReference>
<feature type="compositionally biased region" description="Low complexity" evidence="1">
    <location>
        <begin position="183"/>
        <end position="206"/>
    </location>
</feature>
<name>A0A4Q7M5G7_9MICO</name>
<gene>
    <name evidence="4" type="ORF">EV386_2611</name>
</gene>
<organism evidence="4 5">
    <name type="scientific">Xylanimonas ulmi</name>
    <dbReference type="NCBI Taxonomy" id="228973"/>
    <lineage>
        <taxon>Bacteria</taxon>
        <taxon>Bacillati</taxon>
        <taxon>Actinomycetota</taxon>
        <taxon>Actinomycetes</taxon>
        <taxon>Micrococcales</taxon>
        <taxon>Promicromonosporaceae</taxon>
        <taxon>Xylanimonas</taxon>
    </lineage>
</organism>
<keyword evidence="5" id="KW-1185">Reference proteome</keyword>
<reference evidence="4 5" key="1">
    <citation type="submission" date="2019-02" db="EMBL/GenBank/DDBJ databases">
        <title>Sequencing the genomes of 1000 actinobacteria strains.</title>
        <authorList>
            <person name="Klenk H.-P."/>
        </authorList>
    </citation>
    <scope>NUCLEOTIDE SEQUENCE [LARGE SCALE GENOMIC DNA]</scope>
    <source>
        <strain evidence="4 5">DSM 16932</strain>
    </source>
</reference>
<feature type="region of interest" description="Disordered" evidence="1">
    <location>
        <begin position="161"/>
        <end position="235"/>
    </location>
</feature>
<feature type="domain" description="Gram-positive pilin subunit D1 N-terminal" evidence="3">
    <location>
        <begin position="55"/>
        <end position="162"/>
    </location>
</feature>
<proteinExistence type="predicted"/>
<comment type="caution">
    <text evidence="4">The sequence shown here is derived from an EMBL/GenBank/DDBJ whole genome shotgun (WGS) entry which is preliminary data.</text>
</comment>
<dbReference type="InterPro" id="IPR013783">
    <property type="entry name" value="Ig-like_fold"/>
</dbReference>
<evidence type="ECO:0000313" key="5">
    <source>
        <dbReference type="Proteomes" id="UP000293852"/>
    </source>
</evidence>
<accession>A0A4Q7M5G7</accession>
<feature type="signal peptide" evidence="2">
    <location>
        <begin position="1"/>
        <end position="28"/>
    </location>
</feature>
<dbReference type="GO" id="GO:0005975">
    <property type="term" value="P:carbohydrate metabolic process"/>
    <property type="evidence" value="ECO:0007669"/>
    <property type="project" value="UniProtKB-ARBA"/>
</dbReference>
<dbReference type="OrthoDB" id="3199332at2"/>
<evidence type="ECO:0000313" key="4">
    <source>
        <dbReference type="EMBL" id="RZS62283.1"/>
    </source>
</evidence>
<sequence>MIRPRMRAAIASLMAAALAVVVSLPAVAAPPALPDPGATSTLVVTKSRAGVTTAAGATFTVRQVLADDVGRAIDLATTAGWLAAEDVTVADVPRLSLGVPVVRTTGSAGAVTFAHLSTGLYFVAETGAPRGARAEGFLVALPMTDPAGAAWLHTVRAFPKNTRPASGGDSMSALPTPRPDASPAPSSTPGASGARAPSGPPVAFAAPAPPTPPDAATAAERSTSPRAPRFVPVTG</sequence>
<dbReference type="Proteomes" id="UP000293852">
    <property type="component" value="Unassembled WGS sequence"/>
</dbReference>
<evidence type="ECO:0000256" key="1">
    <source>
        <dbReference type="SAM" id="MobiDB-lite"/>
    </source>
</evidence>
<protein>
    <recommendedName>
        <fullName evidence="3">Gram-positive pilin subunit D1 N-terminal domain-containing protein</fullName>
    </recommendedName>
</protein>
<keyword evidence="2" id="KW-0732">Signal</keyword>
<dbReference type="EMBL" id="SGWX01000001">
    <property type="protein sequence ID" value="RZS62283.1"/>
    <property type="molecule type" value="Genomic_DNA"/>
</dbReference>
<evidence type="ECO:0000259" key="3">
    <source>
        <dbReference type="Pfam" id="PF16555"/>
    </source>
</evidence>
<feature type="chain" id="PRO_5020332927" description="Gram-positive pilin subunit D1 N-terminal domain-containing protein" evidence="2">
    <location>
        <begin position="29"/>
        <end position="235"/>
    </location>
</feature>
<dbReference type="InterPro" id="IPR032364">
    <property type="entry name" value="GramPos_pilinD1_N"/>
</dbReference>
<dbReference type="RefSeq" id="WP_130415613.1">
    <property type="nucleotide sequence ID" value="NZ_SGWX01000001.1"/>
</dbReference>